<organism evidence="2 3">
    <name type="scientific">Peromyscus maniculatus bairdii</name>
    <name type="common">Prairie deer mouse</name>
    <dbReference type="NCBI Taxonomy" id="230844"/>
    <lineage>
        <taxon>Eukaryota</taxon>
        <taxon>Metazoa</taxon>
        <taxon>Chordata</taxon>
        <taxon>Craniata</taxon>
        <taxon>Vertebrata</taxon>
        <taxon>Euteleostomi</taxon>
        <taxon>Mammalia</taxon>
        <taxon>Eutheria</taxon>
        <taxon>Euarchontoglires</taxon>
        <taxon>Glires</taxon>
        <taxon>Rodentia</taxon>
        <taxon>Myomorpha</taxon>
        <taxon>Muroidea</taxon>
        <taxon>Cricetidae</taxon>
        <taxon>Neotominae</taxon>
        <taxon>Peromyscus</taxon>
    </lineage>
</organism>
<evidence type="ECO:0000313" key="2">
    <source>
        <dbReference type="Ensembl" id="ENSPEMP00000036132.1"/>
    </source>
</evidence>
<keyword evidence="3" id="KW-1185">Reference proteome</keyword>
<sequence>MVTMQLLLLTVALTLPSVEQSSYRNFRHKATIDELLGKWYIVAWAGNMPIPEKRKLSPLPPFTFVRNIIDKLEFRMNISKPIGCIEFKIYMDEDKSNRGFFHIWPEHIIRFEFMHGKDFAVAVYVNEPKYYIMTMLMGRNRTPKRIILSEFEEFVVNLGLKRTDIIRPKYDGNEISILLISISLSIMIFL</sequence>
<dbReference type="Gene3D" id="2.40.128.20">
    <property type="match status" value="1"/>
</dbReference>
<dbReference type="Ensembl" id="ENSPEMT00000034858.1">
    <property type="protein sequence ID" value="ENSPEMP00000036132.1"/>
    <property type="gene ID" value="ENSPEMG00000028228.1"/>
</dbReference>
<evidence type="ECO:0000313" key="3">
    <source>
        <dbReference type="Proteomes" id="UP000694547"/>
    </source>
</evidence>
<keyword evidence="1" id="KW-0732">Signal</keyword>
<evidence type="ECO:0008006" key="4">
    <source>
        <dbReference type="Google" id="ProtNLM"/>
    </source>
</evidence>
<dbReference type="AlphaFoldDB" id="A0A8C8W5Q7"/>
<dbReference type="GeneTree" id="ENSGT00840000132139"/>
<reference evidence="2" key="2">
    <citation type="submission" date="2025-08" db="UniProtKB">
        <authorList>
            <consortium name="Ensembl"/>
        </authorList>
    </citation>
    <scope>IDENTIFICATION</scope>
</reference>
<feature type="signal peptide" evidence="1">
    <location>
        <begin position="1"/>
        <end position="20"/>
    </location>
</feature>
<reference evidence="2 3" key="1">
    <citation type="submission" date="2018-10" db="EMBL/GenBank/DDBJ databases">
        <title>Improved assembly of the deer mouse Peromyscus maniculatus genome.</title>
        <authorList>
            <person name="Lassance J.-M."/>
            <person name="Hoekstra H.E."/>
        </authorList>
    </citation>
    <scope>NUCLEOTIDE SEQUENCE [LARGE SCALE GENOMIC DNA]</scope>
</reference>
<dbReference type="SUPFAM" id="SSF50814">
    <property type="entry name" value="Lipocalins"/>
    <property type="match status" value="1"/>
</dbReference>
<feature type="chain" id="PRO_5034845265" description="Lipocalin/cytosolic fatty-acid binding domain-containing protein" evidence="1">
    <location>
        <begin position="21"/>
        <end position="190"/>
    </location>
</feature>
<name>A0A8C8W5Q7_PERMB</name>
<protein>
    <recommendedName>
        <fullName evidence="4">Lipocalin/cytosolic fatty-acid binding domain-containing protein</fullName>
    </recommendedName>
</protein>
<dbReference type="Proteomes" id="UP000694547">
    <property type="component" value="Chromosome 4"/>
</dbReference>
<dbReference type="InterPro" id="IPR012674">
    <property type="entry name" value="Calycin"/>
</dbReference>
<evidence type="ECO:0000256" key="1">
    <source>
        <dbReference type="SAM" id="SignalP"/>
    </source>
</evidence>
<reference evidence="2" key="3">
    <citation type="submission" date="2025-09" db="UniProtKB">
        <authorList>
            <consortium name="Ensembl"/>
        </authorList>
    </citation>
    <scope>IDENTIFICATION</scope>
</reference>
<accession>A0A8C8W5Q7</accession>
<proteinExistence type="predicted"/>